<keyword evidence="2" id="KW-0812">Transmembrane</keyword>
<keyword evidence="2" id="KW-1133">Transmembrane helix</keyword>
<dbReference type="PANTHER" id="PTHR38443">
    <property type="match status" value="1"/>
</dbReference>
<feature type="transmembrane region" description="Helical" evidence="2">
    <location>
        <begin position="262"/>
        <end position="282"/>
    </location>
</feature>
<keyword evidence="1" id="KW-0175">Coiled coil</keyword>
<dbReference type="CDD" id="cd22653">
    <property type="entry name" value="ClyA_HblB-like"/>
    <property type="match status" value="1"/>
</dbReference>
<protein>
    <submittedName>
        <fullName evidence="3">Non-hemolytic enterotoxin lytic component L1</fullName>
    </submittedName>
</protein>
<dbReference type="GO" id="GO:0016020">
    <property type="term" value="C:membrane"/>
    <property type="evidence" value="ECO:0007669"/>
    <property type="project" value="InterPro"/>
</dbReference>
<evidence type="ECO:0000256" key="1">
    <source>
        <dbReference type="SAM" id="Coils"/>
    </source>
</evidence>
<organism evidence="3 4">
    <name type="scientific">Bacillus cereus VD133</name>
    <dbReference type="NCBI Taxonomy" id="1053233"/>
    <lineage>
        <taxon>Bacteria</taxon>
        <taxon>Bacillati</taxon>
        <taxon>Bacillota</taxon>
        <taxon>Bacilli</taxon>
        <taxon>Bacillales</taxon>
        <taxon>Bacillaceae</taxon>
        <taxon>Bacillus</taxon>
        <taxon>Bacillus cereus group</taxon>
    </lineage>
</organism>
<dbReference type="InterPro" id="IPR052785">
    <property type="entry name" value="Enterotoxin_cmpnt"/>
</dbReference>
<dbReference type="Gene3D" id="1.20.1170.10">
    <property type="match status" value="1"/>
</dbReference>
<dbReference type="Proteomes" id="UP000014018">
    <property type="component" value="Unassembled WGS sequence"/>
</dbReference>
<proteinExistence type="predicted"/>
<dbReference type="Pfam" id="PF05791">
    <property type="entry name" value="Bacillus_HBL"/>
    <property type="match status" value="1"/>
</dbReference>
<dbReference type="InterPro" id="IPR008414">
    <property type="entry name" value="HBL"/>
</dbReference>
<sequence length="399" mass="43775">MNQKPYKIIALSAIITASNILPVNTLAAEIEKPVPAYKDIGQISNQHAEYSLGPEGLKEAMEKTGSSALVMELYALTILKQSNANFNGVTIRDGSLKTKVINHQNIARNNATQWLDILKPKLITINQNIVSYNTKFQSYYETLVEAVDKRDKTVLEKGLTRLSTSITDNKERVDQLLDDLKKFRNKLTRDTQSFKEDANELTSTLAATNSGIPMLQQQIVAYNETVSKYNRILISSAIATTLGPIAIIGGTAIIITGAGTPLGVALIVGGVSATAGGSYGILQAQREMNTARLQIQNISSEISQAQLQVATLTNVKNQTEYLTDTIDIAISALQNISNQWETLGKKYGSLIETIRTISPNDLEFIKQDLETAKGNWENISQFSDNMYANDIKIVNKTSN</sequence>
<gene>
    <name evidence="3" type="ORF">IIU_06715</name>
</gene>
<feature type="coiled-coil region" evidence="1">
    <location>
        <begin position="281"/>
        <end position="315"/>
    </location>
</feature>
<dbReference type="EMBL" id="AHFB01000165">
    <property type="protein sequence ID" value="EOO24493.1"/>
    <property type="molecule type" value="Genomic_DNA"/>
</dbReference>
<dbReference type="AlphaFoldDB" id="A0A9W5PJU3"/>
<evidence type="ECO:0000256" key="2">
    <source>
        <dbReference type="SAM" id="Phobius"/>
    </source>
</evidence>
<evidence type="ECO:0000313" key="4">
    <source>
        <dbReference type="Proteomes" id="UP000014018"/>
    </source>
</evidence>
<evidence type="ECO:0000313" key="3">
    <source>
        <dbReference type="EMBL" id="EOO24493.1"/>
    </source>
</evidence>
<accession>A0A9W5PJU3</accession>
<comment type="caution">
    <text evidence="3">The sequence shown here is derived from an EMBL/GenBank/DDBJ whole genome shotgun (WGS) entry which is preliminary data.</text>
</comment>
<keyword evidence="2" id="KW-0472">Membrane</keyword>
<name>A0A9W5PJU3_BACCE</name>
<feature type="transmembrane region" description="Helical" evidence="2">
    <location>
        <begin position="232"/>
        <end position="256"/>
    </location>
</feature>
<dbReference type="SUPFAM" id="SSF58100">
    <property type="entry name" value="Bacterial hemolysins"/>
    <property type="match status" value="1"/>
</dbReference>
<dbReference type="RefSeq" id="WP_016110413.1">
    <property type="nucleotide sequence ID" value="NZ_KB976175.1"/>
</dbReference>
<reference evidence="3 4" key="1">
    <citation type="submission" date="2012-12" db="EMBL/GenBank/DDBJ databases">
        <title>The Genome Sequence of Bacillus cereus VD133.</title>
        <authorList>
            <consortium name="The Broad Institute Genome Sequencing Platform"/>
            <consortium name="The Broad Institute Genome Sequencing Center for Infectious Disease"/>
            <person name="Feldgarden M."/>
            <person name="Van der Auwera G.A."/>
            <person name="Mahillon J."/>
            <person name="Duprez V."/>
            <person name="Timmery S."/>
            <person name="Mattelet C."/>
            <person name="Dierick K."/>
            <person name="Sun M."/>
            <person name="Yu Z."/>
            <person name="Zhu L."/>
            <person name="Hu X."/>
            <person name="Shank E.B."/>
            <person name="Swiecicka I."/>
            <person name="Hansen B.M."/>
            <person name="Andrup L."/>
            <person name="Walker B."/>
            <person name="Young S.K."/>
            <person name="Zeng Q."/>
            <person name="Gargeya S."/>
            <person name="Fitzgerald M."/>
            <person name="Haas B."/>
            <person name="Abouelleil A."/>
            <person name="Alvarado L."/>
            <person name="Arachchi H.M."/>
            <person name="Berlin A.M."/>
            <person name="Chapman S.B."/>
            <person name="Dewar J."/>
            <person name="Goldberg J."/>
            <person name="Griggs A."/>
            <person name="Gujja S."/>
            <person name="Hansen M."/>
            <person name="Howarth C."/>
            <person name="Imamovic A."/>
            <person name="Larimer J."/>
            <person name="McCowan C."/>
            <person name="Murphy C."/>
            <person name="Neiman D."/>
            <person name="Pearson M."/>
            <person name="Priest M."/>
            <person name="Roberts A."/>
            <person name="Saif S."/>
            <person name="Shea T."/>
            <person name="Sisk P."/>
            <person name="Sykes S."/>
            <person name="Wortman J."/>
            <person name="Nusbaum C."/>
            <person name="Birren B."/>
        </authorList>
    </citation>
    <scope>NUCLEOTIDE SEQUENCE [LARGE SCALE GENOMIC DNA]</scope>
    <source>
        <strain evidence="3 4">VD133</strain>
    </source>
</reference>
<dbReference type="PANTHER" id="PTHR38443:SF2">
    <property type="entry name" value="NON-HEMOLYTIC ENTEROTOXIN LYTIC COMPONENT L1"/>
    <property type="match status" value="1"/>
</dbReference>